<feature type="transmembrane region" description="Helical" evidence="2">
    <location>
        <begin position="288"/>
        <end position="306"/>
    </location>
</feature>
<feature type="transmembrane region" description="Helical" evidence="2">
    <location>
        <begin position="191"/>
        <end position="212"/>
    </location>
</feature>
<feature type="transmembrane region" description="Helical" evidence="2">
    <location>
        <begin position="312"/>
        <end position="329"/>
    </location>
</feature>
<organism evidence="4 5">
    <name type="scientific">Nonomuraea soli</name>
    <dbReference type="NCBI Taxonomy" id="1032476"/>
    <lineage>
        <taxon>Bacteria</taxon>
        <taxon>Bacillati</taxon>
        <taxon>Actinomycetota</taxon>
        <taxon>Actinomycetes</taxon>
        <taxon>Streptosporangiales</taxon>
        <taxon>Streptosporangiaceae</taxon>
        <taxon>Nonomuraea</taxon>
    </lineage>
</organism>
<sequence length="404" mass="42482">MKDDARALLTDVARLLLAGSAEGVFVVRESVRRVGAAHGLDADLLVLPDQLILRIDDGTTSTVDVIETMPGLSLRRLEQAKQLVTEMHAGLSLAEARRRLDTILAAPPLYPWWLRIVGVVLFTACFAPSLVPTWTELLTTVALGAVMGVLFVAFTGRRWEPLLPLIGSFVVGCLTLTVFAEAAYATGPVMLMLPALFIVIPGDYLSAASAELAVGRISAGATRLVWASFILVQIIIGVELAAQATGAGRQALFEASQPGTLPFWFIVLAWIPFTVGLALTFNASLRNVPIMAALTMGTYLLYAGFAKLGGELVGTLVAGAALGAAATLLARSPALPPRLELVVGGFFTLTVGSLGLRGVTALIGGHPIVGAQDLFSFLLIVPTVALALLAGFLLVRQGALDLPR</sequence>
<feature type="transmembrane region" description="Helical" evidence="2">
    <location>
        <begin position="137"/>
        <end position="155"/>
    </location>
</feature>
<evidence type="ECO:0000259" key="3">
    <source>
        <dbReference type="Pfam" id="PF06738"/>
    </source>
</evidence>
<dbReference type="PANTHER" id="PTHR31082:SF4">
    <property type="entry name" value="PHEROMONE-REGULATED MEMBRANE PROTEIN 10"/>
    <property type="match status" value="1"/>
</dbReference>
<feature type="transmembrane region" description="Helical" evidence="2">
    <location>
        <begin position="162"/>
        <end position="185"/>
    </location>
</feature>
<reference evidence="4 5" key="1">
    <citation type="submission" date="2020-07" db="EMBL/GenBank/DDBJ databases">
        <title>Genomic Encyclopedia of Type Strains, Phase IV (KMG-IV): sequencing the most valuable type-strain genomes for metagenomic binning, comparative biology and taxonomic classification.</title>
        <authorList>
            <person name="Goeker M."/>
        </authorList>
    </citation>
    <scope>NUCLEOTIDE SEQUENCE [LARGE SCALE GENOMIC DNA]</scope>
    <source>
        <strain evidence="4 5">DSM 45533</strain>
    </source>
</reference>
<feature type="transmembrane region" description="Helical" evidence="2">
    <location>
        <begin position="375"/>
        <end position="395"/>
    </location>
</feature>
<dbReference type="PANTHER" id="PTHR31082">
    <property type="entry name" value="PHEROMONE-REGULATED MEMBRANE PROTEIN 10"/>
    <property type="match status" value="1"/>
</dbReference>
<dbReference type="Proteomes" id="UP000530928">
    <property type="component" value="Unassembled WGS sequence"/>
</dbReference>
<gene>
    <name evidence="4" type="ORF">HNR30_008447</name>
</gene>
<dbReference type="RefSeq" id="WP_181615772.1">
    <property type="nucleotide sequence ID" value="NZ_BAABAM010000010.1"/>
</dbReference>
<proteinExistence type="inferred from homology"/>
<evidence type="ECO:0000313" key="5">
    <source>
        <dbReference type="Proteomes" id="UP000530928"/>
    </source>
</evidence>
<keyword evidence="2" id="KW-0812">Transmembrane</keyword>
<feature type="transmembrane region" description="Helical" evidence="2">
    <location>
        <begin position="341"/>
        <end position="363"/>
    </location>
</feature>
<accession>A0A7W0CTJ8</accession>
<dbReference type="EMBL" id="JACDUR010000010">
    <property type="protein sequence ID" value="MBA2897051.1"/>
    <property type="molecule type" value="Genomic_DNA"/>
</dbReference>
<dbReference type="Pfam" id="PF06738">
    <property type="entry name" value="ThrE"/>
    <property type="match status" value="1"/>
</dbReference>
<feature type="domain" description="Threonine/serine exporter-like N-terminal" evidence="3">
    <location>
        <begin position="11"/>
        <end position="243"/>
    </location>
</feature>
<comment type="similarity">
    <text evidence="1">Belongs to the ThrE exporter (TC 2.A.79) family.</text>
</comment>
<keyword evidence="2" id="KW-0472">Membrane</keyword>
<evidence type="ECO:0000256" key="2">
    <source>
        <dbReference type="SAM" id="Phobius"/>
    </source>
</evidence>
<keyword evidence="5" id="KW-1185">Reference proteome</keyword>
<feature type="transmembrane region" description="Helical" evidence="2">
    <location>
        <begin position="112"/>
        <end position="131"/>
    </location>
</feature>
<dbReference type="InterPro" id="IPR051361">
    <property type="entry name" value="ThrE/Ser_Exporter"/>
</dbReference>
<feature type="transmembrane region" description="Helical" evidence="2">
    <location>
        <begin position="224"/>
        <end position="242"/>
    </location>
</feature>
<evidence type="ECO:0000256" key="1">
    <source>
        <dbReference type="ARBA" id="ARBA00034125"/>
    </source>
</evidence>
<name>A0A7W0CTJ8_9ACTN</name>
<dbReference type="AlphaFoldDB" id="A0A7W0CTJ8"/>
<keyword evidence="2" id="KW-1133">Transmembrane helix</keyword>
<protein>
    <submittedName>
        <fullName evidence="4">Uncharacterized membrane protein YjjP (DUF1212 family)</fullName>
    </submittedName>
</protein>
<dbReference type="InterPro" id="IPR010619">
    <property type="entry name" value="ThrE-like_N"/>
</dbReference>
<dbReference type="GO" id="GO:0022857">
    <property type="term" value="F:transmembrane transporter activity"/>
    <property type="evidence" value="ECO:0007669"/>
    <property type="project" value="InterPro"/>
</dbReference>
<comment type="caution">
    <text evidence="4">The sequence shown here is derived from an EMBL/GenBank/DDBJ whole genome shotgun (WGS) entry which is preliminary data.</text>
</comment>
<feature type="transmembrane region" description="Helical" evidence="2">
    <location>
        <begin position="262"/>
        <end position="281"/>
    </location>
</feature>
<evidence type="ECO:0000313" key="4">
    <source>
        <dbReference type="EMBL" id="MBA2897051.1"/>
    </source>
</evidence>